<feature type="transmembrane region" description="Helical" evidence="12">
    <location>
        <begin position="221"/>
        <end position="245"/>
    </location>
</feature>
<feature type="binding site" evidence="11">
    <location>
        <position position="300"/>
    </location>
    <ligand>
        <name>K(+)</name>
        <dbReference type="ChEBI" id="CHEBI:29103"/>
    </ligand>
</feature>
<dbReference type="InterPro" id="IPR004772">
    <property type="entry name" value="TrkH"/>
</dbReference>
<keyword evidence="14" id="KW-1185">Reference proteome</keyword>
<dbReference type="EMBL" id="JACHIL010000004">
    <property type="protein sequence ID" value="MBB5091981.1"/>
    <property type="molecule type" value="Genomic_DNA"/>
</dbReference>
<dbReference type="GO" id="GO:0046872">
    <property type="term" value="F:metal ion binding"/>
    <property type="evidence" value="ECO:0007669"/>
    <property type="project" value="UniProtKB-KW"/>
</dbReference>
<feature type="binding site" evidence="11">
    <location>
        <position position="97"/>
    </location>
    <ligand>
        <name>K(+)</name>
        <dbReference type="ChEBI" id="CHEBI:29103"/>
    </ligand>
</feature>
<evidence type="ECO:0000256" key="2">
    <source>
        <dbReference type="ARBA" id="ARBA00022448"/>
    </source>
</evidence>
<gene>
    <name evidence="13" type="ORF">HNQ68_002526</name>
</gene>
<keyword evidence="7 12" id="KW-1133">Transmembrane helix</keyword>
<feature type="transmembrane region" description="Helical" evidence="12">
    <location>
        <begin position="379"/>
        <end position="402"/>
    </location>
</feature>
<comment type="caution">
    <text evidence="13">The sequence shown here is derived from an EMBL/GenBank/DDBJ whole genome shotgun (WGS) entry which is preliminary data.</text>
</comment>
<keyword evidence="8 10" id="KW-0406">Ion transport</keyword>
<feature type="binding site" evidence="11">
    <location>
        <position position="418"/>
    </location>
    <ligand>
        <name>K(+)</name>
        <dbReference type="ChEBI" id="CHEBI:29103"/>
    </ligand>
</feature>
<feature type="transmembrane region" description="Helical" evidence="12">
    <location>
        <begin position="442"/>
        <end position="466"/>
    </location>
</feature>
<feature type="binding site" evidence="11">
    <location>
        <position position="417"/>
    </location>
    <ligand>
        <name>K(+)</name>
        <dbReference type="ChEBI" id="CHEBI:29103"/>
    </ligand>
</feature>
<dbReference type="PIRSF" id="PIRSF006247">
    <property type="entry name" value="TrkH"/>
    <property type="match status" value="1"/>
</dbReference>
<dbReference type="PANTHER" id="PTHR32024">
    <property type="entry name" value="TRK SYSTEM POTASSIUM UPTAKE PROTEIN TRKG-RELATED"/>
    <property type="match status" value="1"/>
</dbReference>
<feature type="transmembrane region" description="Helical" evidence="12">
    <location>
        <begin position="54"/>
        <end position="75"/>
    </location>
</feature>
<evidence type="ECO:0000313" key="14">
    <source>
        <dbReference type="Proteomes" id="UP000531231"/>
    </source>
</evidence>
<keyword evidence="3 10" id="KW-1003">Cell membrane</keyword>
<feature type="transmembrane region" description="Helical" evidence="12">
    <location>
        <begin position="311"/>
        <end position="330"/>
    </location>
</feature>
<keyword evidence="11" id="KW-0479">Metal-binding</keyword>
<comment type="subcellular location">
    <subcellularLocation>
        <location evidence="10">Cell inner membrane</location>
        <topology evidence="10">Multi-pass membrane protein</topology>
    </subcellularLocation>
    <subcellularLocation>
        <location evidence="1">Cell membrane</location>
        <topology evidence="1">Multi-pass membrane protein</topology>
    </subcellularLocation>
</comment>
<dbReference type="Pfam" id="PF02386">
    <property type="entry name" value="TrkH"/>
    <property type="match status" value="1"/>
</dbReference>
<evidence type="ECO:0000256" key="9">
    <source>
        <dbReference type="ARBA" id="ARBA00023136"/>
    </source>
</evidence>
<evidence type="ECO:0000256" key="7">
    <source>
        <dbReference type="ARBA" id="ARBA00022989"/>
    </source>
</evidence>
<feature type="binding site" evidence="11">
    <location>
        <position position="301"/>
    </location>
    <ligand>
        <name>K(+)</name>
        <dbReference type="ChEBI" id="CHEBI:29103"/>
    </ligand>
</feature>
<keyword evidence="2 10" id="KW-0813">Transport</keyword>
<evidence type="ECO:0000256" key="3">
    <source>
        <dbReference type="ARBA" id="ARBA00022475"/>
    </source>
</evidence>
<evidence type="ECO:0000256" key="11">
    <source>
        <dbReference type="PIRSR" id="PIRSR006247-1"/>
    </source>
</evidence>
<organism evidence="13 14">
    <name type="scientific">Pseudochrobactrum saccharolyticum</name>
    <dbReference type="NCBI Taxonomy" id="354352"/>
    <lineage>
        <taxon>Bacteria</taxon>
        <taxon>Pseudomonadati</taxon>
        <taxon>Pseudomonadota</taxon>
        <taxon>Alphaproteobacteria</taxon>
        <taxon>Hyphomicrobiales</taxon>
        <taxon>Brucellaceae</taxon>
        <taxon>Pseudochrobactrum</taxon>
    </lineage>
</organism>
<dbReference type="GO" id="GO:0005886">
    <property type="term" value="C:plasma membrane"/>
    <property type="evidence" value="ECO:0007669"/>
    <property type="project" value="UniProtKB-SubCell"/>
</dbReference>
<evidence type="ECO:0000256" key="6">
    <source>
        <dbReference type="ARBA" id="ARBA00022958"/>
    </source>
</evidence>
<comment type="similarity">
    <text evidence="10">Belongs to the TrkH potassium transport family.</text>
</comment>
<keyword evidence="6 10" id="KW-0630">Potassium</keyword>
<keyword evidence="10" id="KW-0997">Cell inner membrane</keyword>
<comment type="function">
    <text evidence="10">Low-affinity potassium transport system. Interacts with Trk system potassium uptake protein TrkA.</text>
</comment>
<evidence type="ECO:0000256" key="1">
    <source>
        <dbReference type="ARBA" id="ARBA00004651"/>
    </source>
</evidence>
<name>A0A7W8EQJ9_9HYPH</name>
<evidence type="ECO:0000256" key="10">
    <source>
        <dbReference type="PIRNR" id="PIRNR006247"/>
    </source>
</evidence>
<dbReference type="InterPro" id="IPR003445">
    <property type="entry name" value="Cat_transpt"/>
</dbReference>
<sequence>MMMAVAMLFPAMFDLRDGTPDWLIFIRSSLFTAVVSSLVFLSTQNSHIRFSPRLGFLLTVSLWVTAALLGSIPFYFSHLPISFATALFESTSGITATGSTALTGLDQMPRGILIWRSLLCWIGGIGFIGLALLLLPSLRIGGVQLFHMESSDKSEKILPRVNQLAIGIIVAYCGLTILCIVAYFAAGMGMFDAINHGLTTISTAGYSTHDSSFGFFDGNKAILIVAMVFMTLGSLPFILFIKAVIPQQMPNLLDPQVKLFLSLILIFTFGLAVMLRISSDMPFGTALLTAGFHFISVITTTGFAMEDYTLWGPAAVGVFFLASFIGGCAGSTSGGMKINRIIILWRTTQASLTRLVMPHAVVKARYGSSEITPDIAQSALLYLFLYFASLVLGTMALSIFGLDFVSAFTGALTALSNVGPGLGETIGPAGNFSTINDNALWVLSYLMLAGRLELITVVILFTRAFWVR</sequence>
<evidence type="ECO:0000256" key="8">
    <source>
        <dbReference type="ARBA" id="ARBA00023065"/>
    </source>
</evidence>
<proteinExistence type="inferred from homology"/>
<keyword evidence="9 10" id="KW-0472">Membrane</keyword>
<evidence type="ECO:0000256" key="4">
    <source>
        <dbReference type="ARBA" id="ARBA00022538"/>
    </source>
</evidence>
<evidence type="ECO:0000256" key="5">
    <source>
        <dbReference type="ARBA" id="ARBA00022692"/>
    </source>
</evidence>
<protein>
    <recommendedName>
        <fullName evidence="10">Trk system potassium uptake protein</fullName>
    </recommendedName>
</protein>
<keyword evidence="4 10" id="KW-0633">Potassium transport</keyword>
<dbReference type="Proteomes" id="UP000531231">
    <property type="component" value="Unassembled WGS sequence"/>
</dbReference>
<dbReference type="GO" id="GO:0015379">
    <property type="term" value="F:potassium:chloride symporter activity"/>
    <property type="evidence" value="ECO:0007669"/>
    <property type="project" value="InterPro"/>
</dbReference>
<reference evidence="13 14" key="1">
    <citation type="submission" date="2020-08" db="EMBL/GenBank/DDBJ databases">
        <title>Genomic Encyclopedia of Type Strains, Phase IV (KMG-IV): sequencing the most valuable type-strain genomes for metagenomic binning, comparative biology and taxonomic classification.</title>
        <authorList>
            <person name="Goeker M."/>
        </authorList>
    </citation>
    <scope>NUCLEOTIDE SEQUENCE [LARGE SCALE GENOMIC DNA]</scope>
    <source>
        <strain evidence="13 14">DSM 25620</strain>
    </source>
</reference>
<keyword evidence="5 12" id="KW-0812">Transmembrane</keyword>
<feature type="transmembrane region" description="Helical" evidence="12">
    <location>
        <begin position="164"/>
        <end position="186"/>
    </location>
</feature>
<dbReference type="PANTHER" id="PTHR32024:SF3">
    <property type="entry name" value="TRK SYSTEM POTASSIUM UPTAKE PROTEIN"/>
    <property type="match status" value="1"/>
</dbReference>
<dbReference type="AlphaFoldDB" id="A0A7W8EQJ9"/>
<accession>A0A7W8EQJ9</accession>
<feature type="transmembrane region" description="Helical" evidence="12">
    <location>
        <begin position="23"/>
        <end position="42"/>
    </location>
</feature>
<evidence type="ECO:0000256" key="12">
    <source>
        <dbReference type="SAM" id="Phobius"/>
    </source>
</evidence>
<evidence type="ECO:0000313" key="13">
    <source>
        <dbReference type="EMBL" id="MBB5091981.1"/>
    </source>
</evidence>
<feature type="transmembrane region" description="Helical" evidence="12">
    <location>
        <begin position="117"/>
        <end position="138"/>
    </location>
</feature>
<feature type="transmembrane region" description="Helical" evidence="12">
    <location>
        <begin position="257"/>
        <end position="275"/>
    </location>
</feature>